<evidence type="ECO:0000313" key="1">
    <source>
        <dbReference type="EMBL" id="CAI8026625.1"/>
    </source>
</evidence>
<dbReference type="Proteomes" id="UP001174909">
    <property type="component" value="Unassembled WGS sequence"/>
</dbReference>
<dbReference type="EMBL" id="CASHTH010002224">
    <property type="protein sequence ID" value="CAI8026625.1"/>
    <property type="molecule type" value="Genomic_DNA"/>
</dbReference>
<evidence type="ECO:0000313" key="2">
    <source>
        <dbReference type="Proteomes" id="UP001174909"/>
    </source>
</evidence>
<sequence length="68" mass="7838">MATGTVEKILDAQDVAEVVREILVVQNKSETLGRVLKLRKSRWIGLSQQYSNPQDRLFHIIDEFVKQV</sequence>
<name>A0AA35SAS0_GEOBA</name>
<gene>
    <name evidence="1" type="ORF">GBAR_LOCUS15286</name>
</gene>
<proteinExistence type="predicted"/>
<keyword evidence="2" id="KW-1185">Reference proteome</keyword>
<comment type="caution">
    <text evidence="1">The sequence shown here is derived from an EMBL/GenBank/DDBJ whole genome shotgun (WGS) entry which is preliminary data.</text>
</comment>
<organism evidence="1 2">
    <name type="scientific">Geodia barretti</name>
    <name type="common">Barrett's horny sponge</name>
    <dbReference type="NCBI Taxonomy" id="519541"/>
    <lineage>
        <taxon>Eukaryota</taxon>
        <taxon>Metazoa</taxon>
        <taxon>Porifera</taxon>
        <taxon>Demospongiae</taxon>
        <taxon>Heteroscleromorpha</taxon>
        <taxon>Tetractinellida</taxon>
        <taxon>Astrophorina</taxon>
        <taxon>Geodiidae</taxon>
        <taxon>Geodia</taxon>
    </lineage>
</organism>
<protein>
    <submittedName>
        <fullName evidence="1">Uncharacterized protein</fullName>
    </submittedName>
</protein>
<reference evidence="1" key="1">
    <citation type="submission" date="2023-03" db="EMBL/GenBank/DDBJ databases">
        <authorList>
            <person name="Steffen K."/>
            <person name="Cardenas P."/>
        </authorList>
    </citation>
    <scope>NUCLEOTIDE SEQUENCE</scope>
</reference>
<feature type="non-terminal residue" evidence="1">
    <location>
        <position position="1"/>
    </location>
</feature>
<dbReference type="AlphaFoldDB" id="A0AA35SAS0"/>
<accession>A0AA35SAS0</accession>